<accession>A0AAW5IB03</accession>
<feature type="domain" description="DNA2/NAM7 helicase helicase" evidence="1">
    <location>
        <begin position="897"/>
        <end position="985"/>
    </location>
</feature>
<comment type="caution">
    <text evidence="3">The sequence shown here is derived from an EMBL/GenBank/DDBJ whole genome shotgun (WGS) entry which is preliminary data.</text>
</comment>
<protein>
    <submittedName>
        <fullName evidence="3">DEAD/DEAH box helicase family protein</fullName>
    </submittedName>
</protein>
<feature type="domain" description="DNA2/NAM7 helicase helicase" evidence="1">
    <location>
        <begin position="993"/>
        <end position="1070"/>
    </location>
</feature>
<dbReference type="Pfam" id="PF13087">
    <property type="entry name" value="AAA_12"/>
    <property type="match status" value="1"/>
</dbReference>
<name>A0AAW5IB03_9BACT</name>
<dbReference type="InterPro" id="IPR027417">
    <property type="entry name" value="P-loop_NTPase"/>
</dbReference>
<dbReference type="PANTHER" id="PTHR10887:SF495">
    <property type="entry name" value="HELICASE SENATAXIN ISOFORM X1-RELATED"/>
    <property type="match status" value="1"/>
</dbReference>
<evidence type="ECO:0000259" key="1">
    <source>
        <dbReference type="Pfam" id="PF13086"/>
    </source>
</evidence>
<dbReference type="PANTHER" id="PTHR10887">
    <property type="entry name" value="DNA2/NAM7 HELICASE FAMILY"/>
    <property type="match status" value="1"/>
</dbReference>
<dbReference type="SUPFAM" id="SSF52540">
    <property type="entry name" value="P-loop containing nucleoside triphosphate hydrolases"/>
    <property type="match status" value="1"/>
</dbReference>
<reference evidence="3" key="1">
    <citation type="submission" date="2022-07" db="EMBL/GenBank/DDBJ databases">
        <title>Prevotella copri.</title>
        <authorList>
            <person name="Yang C."/>
        </authorList>
    </citation>
    <scope>NUCLEOTIDE SEQUENCE</scope>
    <source>
        <strain evidence="3">HF1805</strain>
    </source>
</reference>
<dbReference type="Gene3D" id="3.40.50.300">
    <property type="entry name" value="P-loop containing nucleotide triphosphate hydrolases"/>
    <property type="match status" value="2"/>
</dbReference>
<evidence type="ECO:0000259" key="2">
    <source>
        <dbReference type="Pfam" id="PF13087"/>
    </source>
</evidence>
<evidence type="ECO:0000313" key="3">
    <source>
        <dbReference type="EMBL" id="MCP9548751.1"/>
    </source>
</evidence>
<dbReference type="Proteomes" id="UP001205506">
    <property type="component" value="Unassembled WGS sequence"/>
</dbReference>
<keyword evidence="3" id="KW-0067">ATP-binding</keyword>
<dbReference type="GO" id="GO:0004386">
    <property type="term" value="F:helicase activity"/>
    <property type="evidence" value="ECO:0007669"/>
    <property type="project" value="UniProtKB-KW"/>
</dbReference>
<sequence>MKPVIYKYGEFDHKYEEFMFDELLLVLSKVHVSYLLLGNYTFGGLRSNAVLITSKEIRLFIFKDYFSEITPSKKEVWTTSDGKIIEGGFGAINPYKQAHIYKEQGEKWFGKILPRKKVKVCVVFQKGTNLLPSDVDAEKDWLHVLSVDKLDTYLDSCLQSFSEENFDVNKVVSMLEVDLKGVDVQKSLSPAETVFEFFEELEAIPATLSIRDKYAILDRVLNNAVNQKIKGISLKFTGLFSKIQYLIREYKIYENVKYQNLTHAINDVRVRLRKIDEIKNNELACLFGEDLRAVCTFISCIYDGRQIPLSLSSQFPVLKTKDFIERLKDSIGKVVDCIRCVVNEWDATYLYVTRDDNGENVKVDYVTSKEFNQTQYSNRKLNESWSYIGLIIEKGEILNLVKPRIENGILYPELIIVEPDYLVNVTTIANCFEEYGDSYKMNLIKKIEPMVSTPSILLGNFAGQLLDEASYKKKMTYEESLKSFFKKNALAFACCKDPLATFHIEAQNQKRIIEEVLDGEYIHKKDGSKINVDELILEPSYFCGILGLQGRLDFIGLNLDTIIEQKSGKSAWSGDANTAKHLQKHYVQLLLYRAIFHYSYKKMSYDKLASWLFYSKYAKGLLGLGSAPVLLFKALKIRNLIVWAEKRYAKNGFNDLEKLSADAIFPNVKDKTYLKWGKDKIEKVLVPLDKASELEKAYYYRYMQFVATEHMLSKIGNKTKEESGFATLWNSSLQERKDAGNIYTKLKMEPLSPNSEVEKVKFFFDKDEDLDVSNFRMGDIVVFYPYLESEEPKVTSDIVFRGTIIQITLQYVEVELRNSQHQYVFTYKENENKDKTVWAIEHDFMESSYSSLYKGMHAFLSANQDRKDLILGQRKPSVDESVKLSGNYGSQEFNELVLHAKQAKDLYLIVGPPGTGKTSYGMLNVLKEHLTDPNVSILLMAYTNRAVDEICSKLVENNLNFLRLGSNHGCSPEYRKYLLDDKMASLDNIKLSDLRTLIVDTKIFCGTTTAFISKIEIFNLKKFDLAIIDEASQILEPFVLGLLSAKHGAENAIAKFVLIGDEKQLPAVVQQEPQESMVNDPMLNKIELENCRLSLFERFEKLLGKNNKQYCHVLTHQGRMHPEIAKFPNYTFYQNSLKVVPVEHQKEQTPSVGAGKNGIEDLLTTRRVSFLSCTPSLDPKESDKVNGEEAKLIAATVVQAYLMMKNHFDINKSIGVIVPYRNQISTVRNMIDNMSTQHGIDCLHDITIDTVERYQGSQRDLIIYGFTAKKHYQLAFLTSNEYYDENDGAIIDRKLNVAMTRAKKNLVLVGYERLLAQDITFYKLIEYCKSIQSFFEIDVNKYVKGEFSVSKREVVDNATFDTFVYTVDDKFEKAFNKLVVAPIKQASNTEWPNYIFGNKMEVNMNLIGYGRIDFSNQLSLFSDIQNELTVVSPQQQVLLYGYYIMRQHYCSLKAILNSYRTFLQNELDGCKGRVHYIDIGCGPSTCISAFMNEFSNIEQIDYVGVDISVAMQKLGQKFLQEQAFDKMNTEFVTSFNELTDEYWDKESQVSSLFIINFSYFFSNVKSDFTEKLAMRMVDIIRKYPLNRYVFVIQQSETDCKNFRSYSIFRRIILEDSSLVKVLKHGEDNFCYQLNGGSKSLKFCYDIWSN</sequence>
<feature type="domain" description="DNA2/NAM7 helicase-like C-terminal" evidence="2">
    <location>
        <begin position="1094"/>
        <end position="1311"/>
    </location>
</feature>
<dbReference type="InterPro" id="IPR041679">
    <property type="entry name" value="DNA2/NAM7-like_C"/>
</dbReference>
<organism evidence="3 4">
    <name type="scientific">Segatella copri</name>
    <dbReference type="NCBI Taxonomy" id="165179"/>
    <lineage>
        <taxon>Bacteria</taxon>
        <taxon>Pseudomonadati</taxon>
        <taxon>Bacteroidota</taxon>
        <taxon>Bacteroidia</taxon>
        <taxon>Bacteroidales</taxon>
        <taxon>Prevotellaceae</taxon>
        <taxon>Segatella</taxon>
    </lineage>
</organism>
<keyword evidence="3" id="KW-0547">Nucleotide-binding</keyword>
<dbReference type="InterPro" id="IPR041677">
    <property type="entry name" value="DNA2/NAM7_AAA_11"/>
</dbReference>
<gene>
    <name evidence="3" type="ORF">NNC68_04555</name>
</gene>
<evidence type="ECO:0000313" key="4">
    <source>
        <dbReference type="Proteomes" id="UP001205506"/>
    </source>
</evidence>
<dbReference type="Pfam" id="PF13086">
    <property type="entry name" value="AAA_11"/>
    <property type="match status" value="2"/>
</dbReference>
<dbReference type="InterPro" id="IPR045055">
    <property type="entry name" value="DNA2/NAM7-like"/>
</dbReference>
<proteinExistence type="predicted"/>
<dbReference type="CDD" id="cd18808">
    <property type="entry name" value="SF1_C_Upf1"/>
    <property type="match status" value="1"/>
</dbReference>
<dbReference type="RefSeq" id="WP_254970195.1">
    <property type="nucleotide sequence ID" value="NZ_JANDWU010000005.1"/>
</dbReference>
<dbReference type="EMBL" id="JANDWU010000005">
    <property type="protein sequence ID" value="MCP9548751.1"/>
    <property type="molecule type" value="Genomic_DNA"/>
</dbReference>
<dbReference type="InterPro" id="IPR047187">
    <property type="entry name" value="SF1_C_Upf1"/>
</dbReference>
<keyword evidence="3" id="KW-0347">Helicase</keyword>
<keyword evidence="3" id="KW-0378">Hydrolase</keyword>